<organism evidence="2 3">
    <name type="scientific">Aquirhabdus parva</name>
    <dbReference type="NCBI Taxonomy" id="2283318"/>
    <lineage>
        <taxon>Bacteria</taxon>
        <taxon>Pseudomonadati</taxon>
        <taxon>Pseudomonadota</taxon>
        <taxon>Gammaproteobacteria</taxon>
        <taxon>Moraxellales</taxon>
        <taxon>Moraxellaceae</taxon>
        <taxon>Aquirhabdus</taxon>
    </lineage>
</organism>
<dbReference type="InterPro" id="IPR006070">
    <property type="entry name" value="Sua5-like_dom"/>
</dbReference>
<dbReference type="RefSeq" id="WP_114898187.1">
    <property type="nucleotide sequence ID" value="NZ_CP031222.1"/>
</dbReference>
<protein>
    <submittedName>
        <fullName evidence="2">Threonylcarbamoyl-AMP synthase</fullName>
    </submittedName>
</protein>
<evidence type="ECO:0000259" key="1">
    <source>
        <dbReference type="PROSITE" id="PS51163"/>
    </source>
</evidence>
<proteinExistence type="predicted"/>
<sequence>MLHLYVHPENPQDRLIQQAAARIRAGDVIVYPADSTYAIGCQLGNKDAVERITRIRRLPDQHQYTLICRDLSEISTYAKVDNATYRLLKNHTPGLYTFILTGTSEVPKRLMHPKRKTIGIRVPTNPVCQALLEALGEPMLTTTLTLPDETTPLDDPFEIADRLEKLIDVFIDVGMGTLGETSVIDLSGDEAVVVREGLGDVSEFV</sequence>
<reference evidence="2 3" key="1">
    <citation type="submission" date="2018-07" db="EMBL/GenBank/DDBJ databases">
        <title>Genome sequencing of Moraxellaceae gen. HYN0046.</title>
        <authorList>
            <person name="Kim M."/>
            <person name="Yi H."/>
        </authorList>
    </citation>
    <scope>NUCLEOTIDE SEQUENCE [LARGE SCALE GENOMIC DNA]</scope>
    <source>
        <strain evidence="2 3">HYN0046</strain>
    </source>
</reference>
<dbReference type="EMBL" id="CP031222">
    <property type="protein sequence ID" value="AXI02077.1"/>
    <property type="molecule type" value="Genomic_DNA"/>
</dbReference>
<evidence type="ECO:0000313" key="3">
    <source>
        <dbReference type="Proteomes" id="UP000253940"/>
    </source>
</evidence>
<dbReference type="Proteomes" id="UP000253940">
    <property type="component" value="Chromosome"/>
</dbReference>
<dbReference type="PROSITE" id="PS51163">
    <property type="entry name" value="YRDC"/>
    <property type="match status" value="1"/>
</dbReference>
<dbReference type="KEGG" id="mbah:HYN46_03905"/>
<name>A0A345P468_9GAMM</name>
<dbReference type="AlphaFoldDB" id="A0A345P468"/>
<evidence type="ECO:0000313" key="2">
    <source>
        <dbReference type="EMBL" id="AXI02077.1"/>
    </source>
</evidence>
<dbReference type="PANTHER" id="PTHR42828:SF3">
    <property type="entry name" value="THREONYLCARBAMOYL-AMP SYNTHASE"/>
    <property type="match status" value="1"/>
</dbReference>
<dbReference type="InterPro" id="IPR017945">
    <property type="entry name" value="DHBP_synth_RibB-like_a/b_dom"/>
</dbReference>
<dbReference type="OrthoDB" id="9781656at2"/>
<dbReference type="PANTHER" id="PTHR42828">
    <property type="entry name" value="DHBP SYNTHASE RIBB-LIKE ALPHA/BETA DOMAIN-CONTAINING PROTEIN"/>
    <property type="match status" value="1"/>
</dbReference>
<dbReference type="GO" id="GO:0003725">
    <property type="term" value="F:double-stranded RNA binding"/>
    <property type="evidence" value="ECO:0007669"/>
    <property type="project" value="InterPro"/>
</dbReference>
<dbReference type="Pfam" id="PF01300">
    <property type="entry name" value="Sua5_yciO_yrdC"/>
    <property type="match status" value="1"/>
</dbReference>
<dbReference type="NCBIfam" id="TIGR00057">
    <property type="entry name" value="L-threonylcarbamoyladenylate synthase"/>
    <property type="match status" value="1"/>
</dbReference>
<keyword evidence="3" id="KW-1185">Reference proteome</keyword>
<gene>
    <name evidence="2" type="ORF">HYN46_03905</name>
</gene>
<feature type="domain" description="YrdC-like" evidence="1">
    <location>
        <begin position="13"/>
        <end position="199"/>
    </location>
</feature>
<dbReference type="SUPFAM" id="SSF55821">
    <property type="entry name" value="YrdC/RibB"/>
    <property type="match status" value="1"/>
</dbReference>
<accession>A0A345P468</accession>
<dbReference type="InterPro" id="IPR052532">
    <property type="entry name" value="SUA5_domain"/>
</dbReference>
<dbReference type="Gene3D" id="3.90.870.10">
    <property type="entry name" value="DHBP synthase"/>
    <property type="match status" value="1"/>
</dbReference>